<name>A0A915DPK0_9BILA</name>
<dbReference type="InterPro" id="IPR002666">
    <property type="entry name" value="Folate_carrier"/>
</dbReference>
<keyword evidence="2" id="KW-1133">Transmembrane helix</keyword>
<keyword evidence="2" id="KW-0812">Transmembrane</keyword>
<comment type="similarity">
    <text evidence="1">Belongs to the reduced folate carrier (RFC) transporter (TC 2.A.48) family.</text>
</comment>
<dbReference type="PANTHER" id="PTHR10686:SF18">
    <property type="entry name" value="IP11787P-RELATED"/>
    <property type="match status" value="1"/>
</dbReference>
<keyword evidence="2" id="KW-0472">Membrane</keyword>
<evidence type="ECO:0000256" key="3">
    <source>
        <dbReference type="SAM" id="SignalP"/>
    </source>
</evidence>
<organism evidence="4 5">
    <name type="scientific">Ditylenchus dipsaci</name>
    <dbReference type="NCBI Taxonomy" id="166011"/>
    <lineage>
        <taxon>Eukaryota</taxon>
        <taxon>Metazoa</taxon>
        <taxon>Ecdysozoa</taxon>
        <taxon>Nematoda</taxon>
        <taxon>Chromadorea</taxon>
        <taxon>Rhabditida</taxon>
        <taxon>Tylenchina</taxon>
        <taxon>Tylenchomorpha</taxon>
        <taxon>Sphaerularioidea</taxon>
        <taxon>Anguinidae</taxon>
        <taxon>Anguininae</taxon>
        <taxon>Ditylenchus</taxon>
    </lineage>
</organism>
<dbReference type="Pfam" id="PF01770">
    <property type="entry name" value="Folate_carrier"/>
    <property type="match status" value="1"/>
</dbReference>
<evidence type="ECO:0000313" key="5">
    <source>
        <dbReference type="WBParaSite" id="jg22262"/>
    </source>
</evidence>
<feature type="transmembrane region" description="Helical" evidence="2">
    <location>
        <begin position="73"/>
        <end position="94"/>
    </location>
</feature>
<feature type="transmembrane region" description="Helical" evidence="2">
    <location>
        <begin position="48"/>
        <end position="68"/>
    </location>
</feature>
<dbReference type="GO" id="GO:0005886">
    <property type="term" value="C:plasma membrane"/>
    <property type="evidence" value="ECO:0007669"/>
    <property type="project" value="TreeGrafter"/>
</dbReference>
<dbReference type="WBParaSite" id="jg22262">
    <property type="protein sequence ID" value="jg22262"/>
    <property type="gene ID" value="jg22262"/>
</dbReference>
<reference evidence="5" key="1">
    <citation type="submission" date="2022-11" db="UniProtKB">
        <authorList>
            <consortium name="WormBaseParasite"/>
        </authorList>
    </citation>
    <scope>IDENTIFICATION</scope>
</reference>
<accession>A0A915DPK0</accession>
<dbReference type="Proteomes" id="UP000887574">
    <property type="component" value="Unplaced"/>
</dbReference>
<dbReference type="AlphaFoldDB" id="A0A915DPK0"/>
<dbReference type="GO" id="GO:0090482">
    <property type="term" value="F:vitamin transmembrane transporter activity"/>
    <property type="evidence" value="ECO:0007669"/>
    <property type="project" value="InterPro"/>
</dbReference>
<evidence type="ECO:0000313" key="4">
    <source>
        <dbReference type="Proteomes" id="UP000887574"/>
    </source>
</evidence>
<keyword evidence="4" id="KW-1185">Reference proteome</keyword>
<protein>
    <submittedName>
        <fullName evidence="5">Uncharacterized protein</fullName>
    </submittedName>
</protein>
<evidence type="ECO:0000256" key="1">
    <source>
        <dbReference type="ARBA" id="ARBA00005773"/>
    </source>
</evidence>
<feature type="signal peptide" evidence="3">
    <location>
        <begin position="1"/>
        <end position="16"/>
    </location>
</feature>
<dbReference type="PANTHER" id="PTHR10686">
    <property type="entry name" value="FOLATE TRANSPORTER"/>
    <property type="match status" value="1"/>
</dbReference>
<evidence type="ECO:0000256" key="2">
    <source>
        <dbReference type="SAM" id="Phobius"/>
    </source>
</evidence>
<proteinExistence type="inferred from homology"/>
<feature type="chain" id="PRO_5037778180" evidence="3">
    <location>
        <begin position="17"/>
        <end position="138"/>
    </location>
</feature>
<keyword evidence="3" id="KW-0732">Signal</keyword>
<sequence>MKWWLTVLILCTYGMLKEFKPSEPYLYRYQQNYLNISGAVLNAEVYPYWTYSYLVFLVPVLLLADVLLYKPVLILESFSYIAVWLSLIFGKGVFSSRLTMDRSKYASVTVWTRAALQAGKCLAYFFSNWSLCLIGETC</sequence>